<dbReference type="PROSITE" id="PS50208">
    <property type="entry name" value="CASPASE_P20"/>
    <property type="match status" value="1"/>
</dbReference>
<comment type="similarity">
    <text evidence="1">Belongs to the peptidase C14A family.</text>
</comment>
<evidence type="ECO:0000256" key="1">
    <source>
        <dbReference type="ARBA" id="ARBA00010134"/>
    </source>
</evidence>
<dbReference type="SMART" id="SM00115">
    <property type="entry name" value="CASc"/>
    <property type="match status" value="1"/>
</dbReference>
<reference evidence="4" key="1">
    <citation type="submission" date="2018-11" db="EMBL/GenBank/DDBJ databases">
        <authorList>
            <person name="Alioto T."/>
            <person name="Alioto T."/>
        </authorList>
    </citation>
    <scope>NUCLEOTIDE SEQUENCE</scope>
</reference>
<dbReference type="GO" id="GO:0004197">
    <property type="term" value="F:cysteine-type endopeptidase activity"/>
    <property type="evidence" value="ECO:0007669"/>
    <property type="project" value="InterPro"/>
</dbReference>
<dbReference type="PANTHER" id="PTHR10454">
    <property type="entry name" value="CASPASE"/>
    <property type="match status" value="1"/>
</dbReference>
<accession>A0A8B6DU56</accession>
<evidence type="ECO:0000313" key="4">
    <source>
        <dbReference type="EMBL" id="VDI24375.1"/>
    </source>
</evidence>
<dbReference type="InterPro" id="IPR011600">
    <property type="entry name" value="Pept_C14_caspase"/>
</dbReference>
<name>A0A8B6DU56_MYTGA</name>
<gene>
    <name evidence="4" type="ORF">MGAL_10B059442</name>
</gene>
<dbReference type="InterPro" id="IPR029030">
    <property type="entry name" value="Caspase-like_dom_sf"/>
</dbReference>
<dbReference type="EMBL" id="UYJE01004026">
    <property type="protein sequence ID" value="VDI24375.1"/>
    <property type="molecule type" value="Genomic_DNA"/>
</dbReference>
<feature type="domain" description="Caspase family p20" evidence="3">
    <location>
        <begin position="32"/>
        <end position="131"/>
    </location>
</feature>
<dbReference type="Pfam" id="PF00656">
    <property type="entry name" value="Peptidase_C14"/>
    <property type="match status" value="1"/>
</dbReference>
<organism evidence="4 5">
    <name type="scientific">Mytilus galloprovincialis</name>
    <name type="common">Mediterranean mussel</name>
    <dbReference type="NCBI Taxonomy" id="29158"/>
    <lineage>
        <taxon>Eukaryota</taxon>
        <taxon>Metazoa</taxon>
        <taxon>Spiralia</taxon>
        <taxon>Lophotrochozoa</taxon>
        <taxon>Mollusca</taxon>
        <taxon>Bivalvia</taxon>
        <taxon>Autobranchia</taxon>
        <taxon>Pteriomorphia</taxon>
        <taxon>Mytilida</taxon>
        <taxon>Mytiloidea</taxon>
        <taxon>Mytilidae</taxon>
        <taxon>Mytilinae</taxon>
        <taxon>Mytilus</taxon>
    </lineage>
</organism>
<proteinExistence type="inferred from homology"/>
<keyword evidence="5" id="KW-1185">Reference proteome</keyword>
<dbReference type="SUPFAM" id="SSF52129">
    <property type="entry name" value="Caspase-like"/>
    <property type="match status" value="1"/>
</dbReference>
<dbReference type="InterPro" id="IPR001309">
    <property type="entry name" value="Pept_C14_p20"/>
</dbReference>
<dbReference type="InterPro" id="IPR002398">
    <property type="entry name" value="Pept_C14"/>
</dbReference>
<dbReference type="GO" id="GO:0006508">
    <property type="term" value="P:proteolysis"/>
    <property type="evidence" value="ECO:0007669"/>
    <property type="project" value="InterPro"/>
</dbReference>
<keyword evidence="2" id="KW-0175">Coiled coil</keyword>
<dbReference type="OrthoDB" id="6090493at2759"/>
<evidence type="ECO:0000313" key="5">
    <source>
        <dbReference type="Proteomes" id="UP000596742"/>
    </source>
</evidence>
<dbReference type="AlphaFoldDB" id="A0A8B6DU56"/>
<protein>
    <recommendedName>
        <fullName evidence="3">Caspase family p20 domain-containing protein</fullName>
    </recommendedName>
</protein>
<evidence type="ECO:0000259" key="3">
    <source>
        <dbReference type="PROSITE" id="PS50208"/>
    </source>
</evidence>
<feature type="coiled-coil region" evidence="2">
    <location>
        <begin position="235"/>
        <end position="296"/>
    </location>
</feature>
<dbReference type="InterPro" id="IPR015917">
    <property type="entry name" value="Pept_C14A"/>
</dbReference>
<dbReference type="Gene3D" id="3.40.50.1460">
    <property type="match status" value="1"/>
</dbReference>
<comment type="caution">
    <text evidence="4">The sequence shown here is derived from an EMBL/GenBank/DDBJ whole genome shotgun (WGS) entry which is preliminary data.</text>
</comment>
<sequence length="298" mass="34479">METYTLSKIPSCKPIIIPIKAKDCRSDHTSIDADAKTLKDTFKQLRYAEPEVFNQDSDRDTILNQLLEIREKSEFTEDADFLLCVIISCSYMNGCFQDVNGTDISVDEVIHIFNTENCKGLRGKPKIFILQTDDLSISTHEPGKFSNRGEVTRLPTQADSLIYHCSIPSSIERFPWSDSVKQEKKWNTAQGSIFIYTFCDEIRKERGTDIHKLTFKVNASMKGTGDGKEDDIKLKQAELEMKERLEMDKKEKEGEFKLKELEMKLKELEMEERLEMEKMKIEMVKKKATLKSSRNQIF</sequence>
<dbReference type="Proteomes" id="UP000596742">
    <property type="component" value="Unassembled WGS sequence"/>
</dbReference>
<evidence type="ECO:0000256" key="2">
    <source>
        <dbReference type="SAM" id="Coils"/>
    </source>
</evidence>